<feature type="signal peptide" evidence="1">
    <location>
        <begin position="1"/>
        <end position="23"/>
    </location>
</feature>
<organism evidence="4 5">
    <name type="scientific">Reichenbachiella carrageenanivorans</name>
    <dbReference type="NCBI Taxonomy" id="2979869"/>
    <lineage>
        <taxon>Bacteria</taxon>
        <taxon>Pseudomonadati</taxon>
        <taxon>Bacteroidota</taxon>
        <taxon>Cytophagia</taxon>
        <taxon>Cytophagales</taxon>
        <taxon>Reichenbachiellaceae</taxon>
        <taxon>Reichenbachiella</taxon>
    </lineage>
</organism>
<accession>A0ABY6D6Q9</accession>
<name>A0ABY6D6Q9_9BACT</name>
<dbReference type="InterPro" id="IPR044060">
    <property type="entry name" value="Bacterial_rp_domain"/>
</dbReference>
<sequence>MKHFTRRIIALILPVLLATGASAQDEIRWDGGGTSTDWDDAANWAGDVLPTAEQIAVFYLGGVVTEYTVTGSNATAPAGLKVNTDVTDDSKAVYLNGNFNIGNANPTLATKGTVIIDPKGKLVVGDGGTLTIQSTTGVLPAIDLDGTLEVSGTINIPGTTDQIGVDARNVGSLVTIKNGGVINVSGGKLGFSCYLNGGFTQAADFLIEAGGEFNVSGTTDHAIFLQDGYTMVNYGEINISSDGMTDVDKYAMEIADETSSFKNMAGGELSIVNTGEARSISLKSGAITNAGVMNMTGGASYKNSLILDDFTNEVGGIINLNGDNQIRLNDAANAVFTNNGYIKSNGEGSVFNLVAESGAAINNAFYYYANKDWPSTDNGSLHQDNGVEVDANGDFEVDPSGSATFNVGIKTAYDWFEEAANTTAIGSNDASGAVTLTPTADCDFTFYTSYGDLITMTVVEYEFGSTCTGIITMAATNGSVTLAGTTVGTSGIRYPLNQVNAYTAVPEVGYEFKDWTFSNGTATTTANPLNYTITKDETITANFRLLNYDITVATPANGTVELSGSTIDNTPNNYDANTQNVYTAVSASGYRFVSWAFSGATAESTANPLTYTVLEDETITAVFELVPEQFDISVVSDNGLVTKDGVTAASGPVVTDKDAMSEYEATPAFGYEFVNWTFSGSTETTTDNPMTYTAKEDEVITANFSSIMFTIVAKAVNGTVTPEAGQYAKGVPQTFTATPAADAKFVGWFGDVEGTELSITVTPNQNMTLTALFEIPLSTEDLTIDHQSSIYPVPVRNEGFNIDLSNVQAKGDLEVKLFSTQGQVVYQKRAKAGQKLFVQRAAAWQTGLYLVSITGKDHQEVKRITIQ</sequence>
<feature type="domain" description="Secretion system C-terminal sorting" evidence="2">
    <location>
        <begin position="790"/>
        <end position="866"/>
    </location>
</feature>
<keyword evidence="5" id="KW-1185">Reference proteome</keyword>
<dbReference type="Proteomes" id="UP001062165">
    <property type="component" value="Chromosome"/>
</dbReference>
<proteinExistence type="predicted"/>
<feature type="domain" description="Bacterial repeat" evidence="3">
    <location>
        <begin position="473"/>
        <end position="544"/>
    </location>
</feature>
<dbReference type="Pfam" id="PF18998">
    <property type="entry name" value="Flg_new_2"/>
    <property type="match status" value="4"/>
</dbReference>
<feature type="domain" description="Bacterial repeat" evidence="3">
    <location>
        <begin position="548"/>
        <end position="625"/>
    </location>
</feature>
<evidence type="ECO:0000259" key="3">
    <source>
        <dbReference type="Pfam" id="PF18998"/>
    </source>
</evidence>
<evidence type="ECO:0000313" key="5">
    <source>
        <dbReference type="Proteomes" id="UP001062165"/>
    </source>
</evidence>
<evidence type="ECO:0000256" key="1">
    <source>
        <dbReference type="SAM" id="SignalP"/>
    </source>
</evidence>
<protein>
    <submittedName>
        <fullName evidence="4">T9SS type A sorting domain-containing protein</fullName>
    </submittedName>
</protein>
<dbReference type="EMBL" id="CP106735">
    <property type="protein sequence ID" value="UXX81300.1"/>
    <property type="molecule type" value="Genomic_DNA"/>
</dbReference>
<evidence type="ECO:0000313" key="4">
    <source>
        <dbReference type="EMBL" id="UXX81300.1"/>
    </source>
</evidence>
<feature type="domain" description="Bacterial repeat" evidence="3">
    <location>
        <begin position="637"/>
        <end position="707"/>
    </location>
</feature>
<dbReference type="Pfam" id="PF18962">
    <property type="entry name" value="Por_Secre_tail"/>
    <property type="match status" value="1"/>
</dbReference>
<gene>
    <name evidence="4" type="ORF">N7E81_09375</name>
</gene>
<feature type="domain" description="Bacterial repeat" evidence="3">
    <location>
        <begin position="712"/>
        <end position="774"/>
    </location>
</feature>
<feature type="chain" id="PRO_5045700852" evidence="1">
    <location>
        <begin position="24"/>
        <end position="867"/>
    </location>
</feature>
<dbReference type="RefSeq" id="WP_263053024.1">
    <property type="nucleotide sequence ID" value="NZ_CP106735.1"/>
</dbReference>
<evidence type="ECO:0000259" key="2">
    <source>
        <dbReference type="Pfam" id="PF18962"/>
    </source>
</evidence>
<dbReference type="InterPro" id="IPR026444">
    <property type="entry name" value="Secre_tail"/>
</dbReference>
<keyword evidence="1" id="KW-0732">Signal</keyword>
<dbReference type="NCBIfam" id="TIGR04183">
    <property type="entry name" value="Por_Secre_tail"/>
    <property type="match status" value="1"/>
</dbReference>
<reference evidence="4" key="1">
    <citation type="submission" date="2022-10" db="EMBL/GenBank/DDBJ databases">
        <title>Comparative genomics and taxonomic characterization of three novel marine species of genus Reichenbachiella exhibiting antioxidant and polysaccharide degradation activities.</title>
        <authorList>
            <person name="Muhammad N."/>
            <person name="Lee Y.-J."/>
            <person name="Ko J."/>
            <person name="Kim S.-G."/>
        </authorList>
    </citation>
    <scope>NUCLEOTIDE SEQUENCE</scope>
    <source>
        <strain evidence="4">Wsw4-B4</strain>
    </source>
</reference>